<dbReference type="InterPro" id="IPR051429">
    <property type="entry name" value="Encapsulin_nc"/>
</dbReference>
<dbReference type="GO" id="GO:0140737">
    <property type="term" value="C:encapsulin nanocompartment"/>
    <property type="evidence" value="ECO:0007669"/>
    <property type="project" value="UniProtKB-SubCell"/>
</dbReference>
<dbReference type="PANTHER" id="PTHR37165">
    <property type="entry name" value="PEPTIDASE U56 FAMILY"/>
    <property type="match status" value="1"/>
</dbReference>
<dbReference type="Gene3D" id="3.30.2400.30">
    <property type="match status" value="1"/>
</dbReference>
<dbReference type="NCBIfam" id="NF041155">
    <property type="entry name" value="encap_f1"/>
    <property type="match status" value="1"/>
</dbReference>
<dbReference type="Pfam" id="PF04454">
    <property type="entry name" value="Linocin_M18"/>
    <property type="match status" value="1"/>
</dbReference>
<dbReference type="Gene3D" id="3.30.2320.10">
    <property type="entry name" value="hypothetical protein PF0899 domain"/>
    <property type="match status" value="1"/>
</dbReference>
<proteinExistence type="inferred from homology"/>
<dbReference type="Proteomes" id="UP000179769">
    <property type="component" value="Unassembled WGS sequence"/>
</dbReference>
<dbReference type="AlphaFoldDB" id="A0A1S1QEZ0"/>
<evidence type="ECO:0000256" key="4">
    <source>
        <dbReference type="ARBA" id="ARBA00050023"/>
    </source>
</evidence>
<protein>
    <recommendedName>
        <fullName evidence="4">Type 1 encapsulin shell protein</fullName>
    </recommendedName>
</protein>
<evidence type="ECO:0000256" key="1">
    <source>
        <dbReference type="ARBA" id="ARBA00033738"/>
    </source>
</evidence>
<accession>A0A1S1QEZ0</accession>
<gene>
    <name evidence="5" type="ORF">BBK14_15830</name>
</gene>
<keyword evidence="6" id="KW-1185">Reference proteome</keyword>
<organism evidence="5 6">
    <name type="scientific">Parafrankia soli</name>
    <dbReference type="NCBI Taxonomy" id="2599596"/>
    <lineage>
        <taxon>Bacteria</taxon>
        <taxon>Bacillati</taxon>
        <taxon>Actinomycetota</taxon>
        <taxon>Actinomycetes</taxon>
        <taxon>Frankiales</taxon>
        <taxon>Frankiaceae</taxon>
        <taxon>Parafrankia</taxon>
    </lineage>
</organism>
<dbReference type="EMBL" id="MAXA01000158">
    <property type="protein sequence ID" value="OHV32166.1"/>
    <property type="molecule type" value="Genomic_DNA"/>
</dbReference>
<dbReference type="PIRSF" id="PIRSF019254">
    <property type="entry name" value="CFP29"/>
    <property type="match status" value="1"/>
</dbReference>
<dbReference type="PANTHER" id="PTHR37165:SF1">
    <property type="entry name" value="TYPE 1 ENCAPSULIN SHELL PROTEIN"/>
    <property type="match status" value="1"/>
</dbReference>
<evidence type="ECO:0000256" key="2">
    <source>
        <dbReference type="ARBA" id="ARBA00033743"/>
    </source>
</evidence>
<comment type="caution">
    <text evidence="5">The sequence shown here is derived from an EMBL/GenBank/DDBJ whole genome shotgun (WGS) entry which is preliminary data.</text>
</comment>
<sequence>MNHLLRGHAPLSEEAWKAVDEEARSRLTTNLAARKLIDFAGPHGWAYSATPIGRVTALQAPPGEGVRARLRRVLPVMELRAAFSIDRGELDAIDRGADDIDLSALEEAARRVATTENSVVFHGYAEAGIIGITEASSHPVLELGADTDSYPRTVAKAVALLRRAGIGGPYGLAIDPDGYTAILEATEHGGYLLLNHLKQILDGPVVRAPGVRGAVVLSQRGGDFILESGQDLSVGYSSHTAEEVELYLEQSFSFRVTEPDAAVALVSSTDRPASQA</sequence>
<dbReference type="InterPro" id="IPR007544">
    <property type="entry name" value="ENCAP"/>
</dbReference>
<comment type="subcellular location">
    <subcellularLocation>
        <location evidence="1">Encapsulin nanocompartment</location>
    </subcellularLocation>
</comment>
<keyword evidence="3" id="KW-1284">Encapsulin nanocompartment</keyword>
<reference evidence="6" key="1">
    <citation type="submission" date="2016-07" db="EMBL/GenBank/DDBJ databases">
        <title>Frankia sp. NRRL B-16219 Genome sequencing.</title>
        <authorList>
            <person name="Ghodhbane-Gtari F."/>
            <person name="Swanson E."/>
            <person name="Gueddou A."/>
            <person name="Louati M."/>
            <person name="Nouioui I."/>
            <person name="Hezbri K."/>
            <person name="Abebe-Akele F."/>
            <person name="Simpson S."/>
            <person name="Morris K."/>
            <person name="Thomas K."/>
            <person name="Gtari M."/>
            <person name="Tisa L.S."/>
        </authorList>
    </citation>
    <scope>NUCLEOTIDE SEQUENCE [LARGE SCALE GENOMIC DNA]</scope>
    <source>
        <strain evidence="6">NRRL B-16219</strain>
    </source>
</reference>
<evidence type="ECO:0000313" key="5">
    <source>
        <dbReference type="EMBL" id="OHV32166.1"/>
    </source>
</evidence>
<name>A0A1S1QEZ0_9ACTN</name>
<dbReference type="RefSeq" id="WP_020459849.1">
    <property type="nucleotide sequence ID" value="NZ_MAXA01000158.1"/>
</dbReference>
<dbReference type="OrthoDB" id="2922at2"/>
<comment type="similarity">
    <text evidence="2">Belongs to the encapsulin family. Family 1 subfamily.</text>
</comment>
<evidence type="ECO:0000313" key="6">
    <source>
        <dbReference type="Proteomes" id="UP000179769"/>
    </source>
</evidence>
<evidence type="ECO:0000256" key="3">
    <source>
        <dbReference type="ARBA" id="ARBA00033787"/>
    </source>
</evidence>